<sequence length="116" mass="12828">MLNKIKDVVGVAVGGDGDGPTIIHLHEGRTDVLGDGIGIVDFRDLAVLYVPPHRHFGVHVLRLRHTDGGRPRHRGASVDIPRHCRPLNARDLTIIEKMKTIVSSKHQHTKLESKSD</sequence>
<dbReference type="AlphaFoldDB" id="A0A540L8U3"/>
<gene>
    <name evidence="1" type="ORF">C1H46_031567</name>
</gene>
<proteinExistence type="predicted"/>
<protein>
    <submittedName>
        <fullName evidence="1">Uncharacterized protein</fullName>
    </submittedName>
</protein>
<comment type="caution">
    <text evidence="1">The sequence shown here is derived from an EMBL/GenBank/DDBJ whole genome shotgun (WGS) entry which is preliminary data.</text>
</comment>
<dbReference type="Proteomes" id="UP000315295">
    <property type="component" value="Unassembled WGS sequence"/>
</dbReference>
<evidence type="ECO:0000313" key="1">
    <source>
        <dbReference type="EMBL" id="TQD82903.1"/>
    </source>
</evidence>
<organism evidence="1 2">
    <name type="scientific">Malus baccata</name>
    <name type="common">Siberian crab apple</name>
    <name type="synonym">Pyrus baccata</name>
    <dbReference type="NCBI Taxonomy" id="106549"/>
    <lineage>
        <taxon>Eukaryota</taxon>
        <taxon>Viridiplantae</taxon>
        <taxon>Streptophyta</taxon>
        <taxon>Embryophyta</taxon>
        <taxon>Tracheophyta</taxon>
        <taxon>Spermatophyta</taxon>
        <taxon>Magnoliopsida</taxon>
        <taxon>eudicotyledons</taxon>
        <taxon>Gunneridae</taxon>
        <taxon>Pentapetalae</taxon>
        <taxon>rosids</taxon>
        <taxon>fabids</taxon>
        <taxon>Rosales</taxon>
        <taxon>Rosaceae</taxon>
        <taxon>Amygdaloideae</taxon>
        <taxon>Maleae</taxon>
        <taxon>Malus</taxon>
    </lineage>
</organism>
<name>A0A540L8U3_MALBA</name>
<reference evidence="1 2" key="1">
    <citation type="journal article" date="2019" name="G3 (Bethesda)">
        <title>Sequencing of a Wild Apple (Malus baccata) Genome Unravels the Differences Between Cultivated and Wild Apple Species Regarding Disease Resistance and Cold Tolerance.</title>
        <authorList>
            <person name="Chen X."/>
        </authorList>
    </citation>
    <scope>NUCLEOTIDE SEQUENCE [LARGE SCALE GENOMIC DNA]</scope>
    <source>
        <strain evidence="2">cv. Shandingzi</strain>
        <tissue evidence="1">Leaves</tissue>
    </source>
</reference>
<dbReference type="EMBL" id="VIEB01000703">
    <property type="protein sequence ID" value="TQD82903.1"/>
    <property type="molecule type" value="Genomic_DNA"/>
</dbReference>
<evidence type="ECO:0000313" key="2">
    <source>
        <dbReference type="Proteomes" id="UP000315295"/>
    </source>
</evidence>
<keyword evidence="2" id="KW-1185">Reference proteome</keyword>
<accession>A0A540L8U3</accession>